<protein>
    <submittedName>
        <fullName evidence="1">Uncharacterized protein</fullName>
    </submittedName>
</protein>
<organism evidence="1 2">
    <name type="scientific">Ascobolus immersus RN42</name>
    <dbReference type="NCBI Taxonomy" id="1160509"/>
    <lineage>
        <taxon>Eukaryota</taxon>
        <taxon>Fungi</taxon>
        <taxon>Dikarya</taxon>
        <taxon>Ascomycota</taxon>
        <taxon>Pezizomycotina</taxon>
        <taxon>Pezizomycetes</taxon>
        <taxon>Pezizales</taxon>
        <taxon>Ascobolaceae</taxon>
        <taxon>Ascobolus</taxon>
    </lineage>
</organism>
<accession>A0A3N4I5V2</accession>
<dbReference type="AlphaFoldDB" id="A0A3N4I5V2"/>
<gene>
    <name evidence="1" type="ORF">BJ508DRAFT_123560</name>
</gene>
<dbReference type="Proteomes" id="UP000275078">
    <property type="component" value="Unassembled WGS sequence"/>
</dbReference>
<evidence type="ECO:0000313" key="2">
    <source>
        <dbReference type="Proteomes" id="UP000275078"/>
    </source>
</evidence>
<dbReference type="EMBL" id="ML119684">
    <property type="protein sequence ID" value="RPA80837.1"/>
    <property type="molecule type" value="Genomic_DNA"/>
</dbReference>
<evidence type="ECO:0000313" key="1">
    <source>
        <dbReference type="EMBL" id="RPA80837.1"/>
    </source>
</evidence>
<name>A0A3N4I5V2_ASCIM</name>
<sequence length="176" mass="18866">MPVATALSLPPHLLPPFCANPPISTAGRSMTAICIDKDKTKGTAVLNHHRHQVSRIQGDKAEIPSLYSPFAPRLPSLIPTPKPALSNVKSGDCVQGPTQLRRFNGSTTPHINTPTFSAYRTLLIIVSLINAVLFCKRLCLSAQPAARATIPTPTCGSSTLHHYENAPFASCNLPQP</sequence>
<reference evidence="1 2" key="1">
    <citation type="journal article" date="2018" name="Nat. Ecol. Evol.">
        <title>Pezizomycetes genomes reveal the molecular basis of ectomycorrhizal truffle lifestyle.</title>
        <authorList>
            <person name="Murat C."/>
            <person name="Payen T."/>
            <person name="Noel B."/>
            <person name="Kuo A."/>
            <person name="Morin E."/>
            <person name="Chen J."/>
            <person name="Kohler A."/>
            <person name="Krizsan K."/>
            <person name="Balestrini R."/>
            <person name="Da Silva C."/>
            <person name="Montanini B."/>
            <person name="Hainaut M."/>
            <person name="Levati E."/>
            <person name="Barry K.W."/>
            <person name="Belfiori B."/>
            <person name="Cichocki N."/>
            <person name="Clum A."/>
            <person name="Dockter R.B."/>
            <person name="Fauchery L."/>
            <person name="Guy J."/>
            <person name="Iotti M."/>
            <person name="Le Tacon F."/>
            <person name="Lindquist E.A."/>
            <person name="Lipzen A."/>
            <person name="Malagnac F."/>
            <person name="Mello A."/>
            <person name="Molinier V."/>
            <person name="Miyauchi S."/>
            <person name="Poulain J."/>
            <person name="Riccioni C."/>
            <person name="Rubini A."/>
            <person name="Sitrit Y."/>
            <person name="Splivallo R."/>
            <person name="Traeger S."/>
            <person name="Wang M."/>
            <person name="Zifcakova L."/>
            <person name="Wipf D."/>
            <person name="Zambonelli A."/>
            <person name="Paolocci F."/>
            <person name="Nowrousian M."/>
            <person name="Ottonello S."/>
            <person name="Baldrian P."/>
            <person name="Spatafora J.W."/>
            <person name="Henrissat B."/>
            <person name="Nagy L.G."/>
            <person name="Aury J.M."/>
            <person name="Wincker P."/>
            <person name="Grigoriev I.V."/>
            <person name="Bonfante P."/>
            <person name="Martin F.M."/>
        </authorList>
    </citation>
    <scope>NUCLEOTIDE SEQUENCE [LARGE SCALE GENOMIC DNA]</scope>
    <source>
        <strain evidence="1 2">RN42</strain>
    </source>
</reference>
<proteinExistence type="predicted"/>
<keyword evidence="2" id="KW-1185">Reference proteome</keyword>